<protein>
    <submittedName>
        <fullName evidence="1">Uncharacterized protein</fullName>
    </submittedName>
</protein>
<gene>
    <name evidence="1" type="ORF">MILVUS5_LOCUS4807</name>
</gene>
<accession>A0ACB0IN05</accession>
<evidence type="ECO:0000313" key="2">
    <source>
        <dbReference type="Proteomes" id="UP001177021"/>
    </source>
</evidence>
<sequence>MENQPKTEPGLGSTDQTNLEVMTIQELVSVLRTAFLTEDFDKVEDVLVSRYNKLQTEILHLQETFELEKLMRFQAEEDLMKREELCEKGKKAQNNYETLLKEVKKTSLVDRNIIGELRKKNDELELEVCELRKLKKKWVDDSNALSEPVHKRSKDAQGASSSSVTTQTREAAIDAAHSGHGYSTTNLCRETAARHAAIVENDNIHVLEEIIMTDSAVVPPSDVQEQMVTQNKAKRKRFAMNASSNSFDNFHFISLVHQKRYSEIKFVSKKRFVLEKNIRLEGDQFSDIQAMIVARGWVELATFAKEASKTLAKEFFANAYQGPAKEDGHDMNDLMQFTSFVRGKMVPFNDKIINQLFGLENYEQCSFESRKGKGSNIDHQEILSTLCRPETNWIRNKDGTPAKLRTSYLTPNAKVWAAFVLHTLLPCSEATYLTIQRATLVTAILKGEPVNVGSLLADDIWSTANCSFTTPYLNHASLISKLCERVKVYPEMNEEMVMPSLSITAKWIEKKFAVK</sequence>
<name>A0ACB0IN05_TRIPR</name>
<dbReference type="EMBL" id="CASHSV030000002">
    <property type="protein sequence ID" value="CAJ2633771.1"/>
    <property type="molecule type" value="Genomic_DNA"/>
</dbReference>
<reference evidence="1" key="1">
    <citation type="submission" date="2023-10" db="EMBL/GenBank/DDBJ databases">
        <authorList>
            <person name="Rodriguez Cubillos JULIANA M."/>
            <person name="De Vega J."/>
        </authorList>
    </citation>
    <scope>NUCLEOTIDE SEQUENCE</scope>
</reference>
<evidence type="ECO:0000313" key="1">
    <source>
        <dbReference type="EMBL" id="CAJ2633771.1"/>
    </source>
</evidence>
<dbReference type="Proteomes" id="UP001177021">
    <property type="component" value="Unassembled WGS sequence"/>
</dbReference>
<comment type="caution">
    <text evidence="1">The sequence shown here is derived from an EMBL/GenBank/DDBJ whole genome shotgun (WGS) entry which is preliminary data.</text>
</comment>
<proteinExistence type="predicted"/>
<organism evidence="1 2">
    <name type="scientific">Trifolium pratense</name>
    <name type="common">Red clover</name>
    <dbReference type="NCBI Taxonomy" id="57577"/>
    <lineage>
        <taxon>Eukaryota</taxon>
        <taxon>Viridiplantae</taxon>
        <taxon>Streptophyta</taxon>
        <taxon>Embryophyta</taxon>
        <taxon>Tracheophyta</taxon>
        <taxon>Spermatophyta</taxon>
        <taxon>Magnoliopsida</taxon>
        <taxon>eudicotyledons</taxon>
        <taxon>Gunneridae</taxon>
        <taxon>Pentapetalae</taxon>
        <taxon>rosids</taxon>
        <taxon>fabids</taxon>
        <taxon>Fabales</taxon>
        <taxon>Fabaceae</taxon>
        <taxon>Papilionoideae</taxon>
        <taxon>50 kb inversion clade</taxon>
        <taxon>NPAAA clade</taxon>
        <taxon>Hologalegina</taxon>
        <taxon>IRL clade</taxon>
        <taxon>Trifolieae</taxon>
        <taxon>Trifolium</taxon>
    </lineage>
</organism>
<keyword evidence="2" id="KW-1185">Reference proteome</keyword>